<proteinExistence type="inferred from homology"/>
<dbReference type="EMBL" id="JADYXP020000001">
    <property type="protein sequence ID" value="KAL0133608.1"/>
    <property type="molecule type" value="Genomic_DNA"/>
</dbReference>
<dbReference type="PRINTS" id="PR01449">
    <property type="entry name" value="BKCHANNELA"/>
</dbReference>
<dbReference type="PRINTS" id="PR00169">
    <property type="entry name" value="KCHANNEL"/>
</dbReference>
<evidence type="ECO:0000256" key="10">
    <source>
        <dbReference type="ARBA" id="ARBA00022989"/>
    </source>
</evidence>
<keyword evidence="7" id="KW-0106">Calcium</keyword>
<dbReference type="PANTHER" id="PTHR10027">
    <property type="entry name" value="CALCIUM-ACTIVATED POTASSIUM CHANNEL ALPHA CHAIN"/>
    <property type="match status" value="1"/>
</dbReference>
<dbReference type="GO" id="GO:0045211">
    <property type="term" value="C:postsynaptic membrane"/>
    <property type="evidence" value="ECO:0007669"/>
    <property type="project" value="TreeGrafter"/>
</dbReference>
<feature type="transmembrane region" description="Helical" evidence="18">
    <location>
        <begin position="163"/>
        <end position="186"/>
    </location>
</feature>
<dbReference type="PANTHER" id="PTHR10027:SF33">
    <property type="entry name" value="CALCIUM-ACTIVATED POTASSIUM CHANNEL SUBUNIT ALPHA-1-RELATED"/>
    <property type="match status" value="1"/>
</dbReference>
<evidence type="ECO:0000256" key="9">
    <source>
        <dbReference type="ARBA" id="ARBA00022958"/>
    </source>
</evidence>
<accession>A0AAW2H2G5</accession>
<keyword evidence="5 18" id="KW-0812">Transmembrane</keyword>
<keyword evidence="10 18" id="KW-1133">Transmembrane helix</keyword>
<evidence type="ECO:0000256" key="14">
    <source>
        <dbReference type="ARBA" id="ARBA00029579"/>
    </source>
</evidence>
<evidence type="ECO:0000256" key="7">
    <source>
        <dbReference type="ARBA" id="ARBA00022837"/>
    </source>
</evidence>
<evidence type="ECO:0000256" key="13">
    <source>
        <dbReference type="ARBA" id="ARBA00023303"/>
    </source>
</evidence>
<keyword evidence="6" id="KW-0631">Potassium channel</keyword>
<comment type="similarity">
    <text evidence="16">Belongs to the potassium channel family. Calcium-activated (TC 1.A.1.3) subfamily. Slo sub-subfamily.</text>
</comment>
<evidence type="ECO:0000256" key="2">
    <source>
        <dbReference type="ARBA" id="ARBA00022448"/>
    </source>
</evidence>
<feature type="transmembrane region" description="Helical" evidence="18">
    <location>
        <begin position="21"/>
        <end position="42"/>
    </location>
</feature>
<evidence type="ECO:0000256" key="18">
    <source>
        <dbReference type="SAM" id="Phobius"/>
    </source>
</evidence>
<dbReference type="Gene3D" id="3.40.50.720">
    <property type="entry name" value="NAD(P)-binding Rossmann-like Domain"/>
    <property type="match status" value="2"/>
</dbReference>
<dbReference type="InterPro" id="IPR027359">
    <property type="entry name" value="Volt_channel_dom_sf"/>
</dbReference>
<evidence type="ECO:0000256" key="3">
    <source>
        <dbReference type="ARBA" id="ARBA00022538"/>
    </source>
</evidence>
<dbReference type="GO" id="GO:0009410">
    <property type="term" value="P:response to xenobiotic stimulus"/>
    <property type="evidence" value="ECO:0007669"/>
    <property type="project" value="UniProtKB-ARBA"/>
</dbReference>
<feature type="transmembrane region" description="Helical" evidence="18">
    <location>
        <begin position="139"/>
        <end position="157"/>
    </location>
</feature>
<feature type="domain" description="RCK N-terminal" evidence="19">
    <location>
        <begin position="765"/>
        <end position="911"/>
    </location>
</feature>
<dbReference type="SUPFAM" id="SSF51735">
    <property type="entry name" value="NAD(P)-binding Rossmann-fold domains"/>
    <property type="match status" value="1"/>
</dbReference>
<evidence type="ECO:0000256" key="8">
    <source>
        <dbReference type="ARBA" id="ARBA00022882"/>
    </source>
</evidence>
<evidence type="ECO:0000256" key="11">
    <source>
        <dbReference type="ARBA" id="ARBA00023065"/>
    </source>
</evidence>
<feature type="domain" description="RCK N-terminal" evidence="19">
    <location>
        <begin position="328"/>
        <end position="470"/>
    </location>
</feature>
<sequence>MTTEGTTVQPPVDGCLKERKWWCFLLSSIFTFLAGLLIVLLWRALAVVCCRKEPELAPNDPKQKEQKTARQGKEFEGTFMTEAKDWAGELISGQTTTGRILVVLVFILSIASLIIYFIDASTEVVERCQKWSNNITQQIDLAFNIFFMVYFFIRFIAASDKLWFMLEMYSFVDYFTIPPSFVSIYLDRTWIGLRFLRALRLMTVPDILQYLNILKTSSSIRLAQLVSIFISVWLTAAGIIHLLENSGDPFEFTNPQHLSYWTCVYFLIVTMSTVGYGDVYCQTVLGRTFLVFFLLVGLAMFASNIPEIIELVSRRSKYSGEYKREHGKRHIVVCGHITYESVSHFLKDFLHEDREDVDVQVVFLHRKPPDLELEGLFKRHFTTVEFFQGTIMNPIDLQRVKVHEADACLVLANKYCQDPDAEDAANIMRVISIKNYSDDIRVIIQLMQYHNKAYLLNIPSWDWKQGDDVICLAELKLGFIAQSCLAPGFSTMMANLFAMRSFKTSSPDMQAWQNDYLRGTGMEMYTETLSPTFIGMPFAKATELCFTKLKLLLLAIEIKGEGGSDSKISINPRGAKIAANTQGFFIAQSADEVKRAWFYCKACHEDIKDETLIKKCKCKNYDHHPPPTFTPPELPKMVHVRGEISRERDDPSVMRNHRNSIGMTVINSTKQVNKVKPNVNRTTNDSLSSPNQPYYQRPTSRASGGTNINNNGGLQVGIADDQAKDFDFEKTEMKYDSTGMFHWSPSRSLEDCILDRNQAAMTVLNGHVVVCLFADPDSPLIGLRNLVMPLRASNFHYHELKHVVIVGSVDYIRREWKMLQNLPKISVLNGSPLSRADLRAVNVNLCDMCCILSAKVPSNDDPTLADKEAILASLNIKAMTFDDTIGVLSQVGSPSVLHRRGSVYGANVPMITELVNDSNVQFLDQDDDDDPDTELYLTQPFACGTAFAVSVLDSLMSTTYFNQNALTLIRSLITGGATPELELILAEGAGLRGGYSTPDSLANRDRCRVNQIALKDGPLSQYGNGKYGELFVGALKSFGILCIGLYRFRQSKESQNDGTHETSSKRYVITNPPDDFPLLDTDQVFVLMQFDPGHEYRPSRGARGKDDSS</sequence>
<dbReference type="AlphaFoldDB" id="A0AAW2H2G5"/>
<evidence type="ECO:0000256" key="5">
    <source>
        <dbReference type="ARBA" id="ARBA00022692"/>
    </source>
</evidence>
<dbReference type="Gene3D" id="1.10.287.70">
    <property type="match status" value="1"/>
</dbReference>
<feature type="compositionally biased region" description="Polar residues" evidence="17">
    <location>
        <begin position="679"/>
        <end position="710"/>
    </location>
</feature>
<dbReference type="InterPro" id="IPR005821">
    <property type="entry name" value="Ion_trans_dom"/>
</dbReference>
<keyword evidence="21" id="KW-1185">Reference proteome</keyword>
<evidence type="ECO:0000259" key="19">
    <source>
        <dbReference type="PROSITE" id="PS51201"/>
    </source>
</evidence>
<dbReference type="InterPro" id="IPR048735">
    <property type="entry name" value="Slowpoke-like_C"/>
</dbReference>
<protein>
    <recommendedName>
        <fullName evidence="14">BK channel</fullName>
    </recommendedName>
    <alternativeName>
        <fullName evidence="15">Maxi K channel</fullName>
    </alternativeName>
</protein>
<comment type="subcellular location">
    <subcellularLocation>
        <location evidence="1">Membrane</location>
        <topology evidence="1">Multi-pass membrane protein</topology>
    </subcellularLocation>
</comment>
<organism evidence="20 21">
    <name type="scientific">Cardiocondyla obscurior</name>
    <dbReference type="NCBI Taxonomy" id="286306"/>
    <lineage>
        <taxon>Eukaryota</taxon>
        <taxon>Metazoa</taxon>
        <taxon>Ecdysozoa</taxon>
        <taxon>Arthropoda</taxon>
        <taxon>Hexapoda</taxon>
        <taxon>Insecta</taxon>
        <taxon>Pterygota</taxon>
        <taxon>Neoptera</taxon>
        <taxon>Endopterygota</taxon>
        <taxon>Hymenoptera</taxon>
        <taxon>Apocrita</taxon>
        <taxon>Aculeata</taxon>
        <taxon>Formicoidea</taxon>
        <taxon>Formicidae</taxon>
        <taxon>Myrmicinae</taxon>
        <taxon>Cardiocondyla</taxon>
    </lineage>
</organism>
<dbReference type="Proteomes" id="UP001430953">
    <property type="component" value="Unassembled WGS sequence"/>
</dbReference>
<dbReference type="FunFam" id="1.10.287.70:FF:000015">
    <property type="entry name" value="Calcium-activated potassium channel subunit alpha-1 isoform X7"/>
    <property type="match status" value="1"/>
</dbReference>
<evidence type="ECO:0000256" key="4">
    <source>
        <dbReference type="ARBA" id="ARBA00022553"/>
    </source>
</evidence>
<dbReference type="FunFam" id="3.40.50.720:FF:001832">
    <property type="entry name" value="Calcium-activated potassium channel slowpoke-like Protein"/>
    <property type="match status" value="1"/>
</dbReference>
<dbReference type="GO" id="GO:0060072">
    <property type="term" value="F:large conductance calcium-activated potassium channel activity"/>
    <property type="evidence" value="ECO:0007669"/>
    <property type="project" value="TreeGrafter"/>
</dbReference>
<dbReference type="InterPro" id="IPR003148">
    <property type="entry name" value="RCK_N"/>
</dbReference>
<comment type="caution">
    <text evidence="20">The sequence shown here is derived from an EMBL/GenBank/DDBJ whole genome shotgun (WGS) entry which is preliminary data.</text>
</comment>
<dbReference type="InterPro" id="IPR047871">
    <property type="entry name" value="K_chnl_Slo-like"/>
</dbReference>
<keyword evidence="2" id="KW-0813">Transport</keyword>
<reference evidence="20 21" key="1">
    <citation type="submission" date="2023-03" db="EMBL/GenBank/DDBJ databases">
        <title>High recombination rates correlate with genetic variation in Cardiocondyla obscurior ants.</title>
        <authorList>
            <person name="Errbii M."/>
        </authorList>
    </citation>
    <scope>NUCLEOTIDE SEQUENCE [LARGE SCALE GENOMIC DNA]</scope>
    <source>
        <strain evidence="20">Alpha-2009</strain>
        <tissue evidence="20">Whole body</tissue>
    </source>
</reference>
<evidence type="ECO:0000256" key="12">
    <source>
        <dbReference type="ARBA" id="ARBA00023136"/>
    </source>
</evidence>
<feature type="transmembrane region" description="Helical" evidence="18">
    <location>
        <begin position="284"/>
        <end position="305"/>
    </location>
</feature>
<feature type="region of interest" description="Disordered" evidence="17">
    <location>
        <begin position="678"/>
        <end position="710"/>
    </location>
</feature>
<dbReference type="Pfam" id="PF22614">
    <property type="entry name" value="Slo-like_RCK"/>
    <property type="match status" value="2"/>
</dbReference>
<keyword evidence="11" id="KW-0406">Ion transport</keyword>
<name>A0AAW2H2G5_9HYME</name>
<keyword evidence="8" id="KW-0851">Voltage-gated channel</keyword>
<evidence type="ECO:0000313" key="20">
    <source>
        <dbReference type="EMBL" id="KAL0133608.1"/>
    </source>
</evidence>
<dbReference type="Pfam" id="PF21014">
    <property type="entry name" value="Slowpoke_C"/>
    <property type="match status" value="1"/>
</dbReference>
<dbReference type="FunFam" id="3.40.50.720:FF:000008">
    <property type="entry name" value="calcium-activated potassium channel subunit alpha-1 isoform X5"/>
    <property type="match status" value="1"/>
</dbReference>
<feature type="transmembrane region" description="Helical" evidence="18">
    <location>
        <begin position="222"/>
        <end position="243"/>
    </location>
</feature>
<dbReference type="Pfam" id="PF00520">
    <property type="entry name" value="Ion_trans"/>
    <property type="match status" value="1"/>
</dbReference>
<dbReference type="Gene3D" id="1.20.120.350">
    <property type="entry name" value="Voltage-gated potassium channels. Chain C"/>
    <property type="match status" value="1"/>
</dbReference>
<feature type="transmembrane region" description="Helical" evidence="18">
    <location>
        <begin position="258"/>
        <end position="277"/>
    </location>
</feature>
<evidence type="ECO:0000313" key="21">
    <source>
        <dbReference type="Proteomes" id="UP001430953"/>
    </source>
</evidence>
<keyword evidence="13" id="KW-0407">Ion channel</keyword>
<dbReference type="FunFam" id="1.20.120.350:FF:000035">
    <property type="entry name" value="Calcium-activated potassium channel slowpoke"/>
    <property type="match status" value="1"/>
</dbReference>
<evidence type="ECO:0000256" key="15">
    <source>
        <dbReference type="ARBA" id="ARBA00031999"/>
    </source>
</evidence>
<gene>
    <name evidence="20" type="ORF">PUN28_000960</name>
</gene>
<keyword evidence="3" id="KW-0633">Potassium transport</keyword>
<dbReference type="InterPro" id="IPR036291">
    <property type="entry name" value="NAD(P)-bd_dom_sf"/>
</dbReference>
<evidence type="ECO:0000256" key="16">
    <source>
        <dbReference type="ARBA" id="ARBA00060897"/>
    </source>
</evidence>
<dbReference type="PROSITE" id="PS51201">
    <property type="entry name" value="RCK_N"/>
    <property type="match status" value="2"/>
</dbReference>
<evidence type="ECO:0000256" key="17">
    <source>
        <dbReference type="SAM" id="MobiDB-lite"/>
    </source>
</evidence>
<dbReference type="GO" id="GO:0034702">
    <property type="term" value="C:monoatomic ion channel complex"/>
    <property type="evidence" value="ECO:0007669"/>
    <property type="project" value="UniProtKB-KW"/>
</dbReference>
<keyword evidence="4" id="KW-0597">Phosphoprotein</keyword>
<evidence type="ECO:0000256" key="6">
    <source>
        <dbReference type="ARBA" id="ARBA00022826"/>
    </source>
</evidence>
<dbReference type="Pfam" id="PF03493">
    <property type="entry name" value="BK_channel_a"/>
    <property type="match status" value="1"/>
</dbReference>
<keyword evidence="9" id="KW-0630">Potassium</keyword>
<dbReference type="GO" id="GO:0050804">
    <property type="term" value="P:modulation of chemical synaptic transmission"/>
    <property type="evidence" value="ECO:0007669"/>
    <property type="project" value="UniProtKB-ARBA"/>
</dbReference>
<evidence type="ECO:0000256" key="1">
    <source>
        <dbReference type="ARBA" id="ARBA00004141"/>
    </source>
</evidence>
<dbReference type="InterPro" id="IPR003929">
    <property type="entry name" value="K_chnl_BK_asu"/>
</dbReference>
<feature type="transmembrane region" description="Helical" evidence="18">
    <location>
        <begin position="100"/>
        <end position="118"/>
    </location>
</feature>
<keyword evidence="12 18" id="KW-0472">Membrane</keyword>
<dbReference type="SUPFAM" id="SSF81324">
    <property type="entry name" value="Voltage-gated potassium channels"/>
    <property type="match status" value="1"/>
</dbReference>